<feature type="compositionally biased region" description="Basic residues" evidence="4">
    <location>
        <begin position="1"/>
        <end position="11"/>
    </location>
</feature>
<gene>
    <name evidence="5" type="ORF">BaRGS_00006736</name>
</gene>
<dbReference type="AlphaFoldDB" id="A0ABD0LSM7"/>
<sequence length="220" mass="25060">MGKVKRTRQKLHTPAAKGKAKKNEDAGTEEMDVTKDNTDRMSVKKMGSVAGSKAASKNPFKGMKITTDLLKQNLPDFDARSAITSKTMRGMNLKKKDKQRLRHELWMEKVDTIQTARKQRKEKRRREQTVVVGDMTGMGDALPTLELLLKDTSAATLAREKQEKKPKGIVKEKQRQKQMMNDISLFQQVLDHPSYKDNPAATIAEHLRNKLKQEEEQMDA</sequence>
<comment type="caution">
    <text evidence="5">The sequence shown here is derived from an EMBL/GenBank/DDBJ whole genome shotgun (WGS) entry which is preliminary data.</text>
</comment>
<dbReference type="Proteomes" id="UP001519460">
    <property type="component" value="Unassembled WGS sequence"/>
</dbReference>
<comment type="similarity">
    <text evidence="2">Belongs to the SLX9 family.</text>
</comment>
<dbReference type="GO" id="GO:0005730">
    <property type="term" value="C:nucleolus"/>
    <property type="evidence" value="ECO:0007669"/>
    <property type="project" value="UniProtKB-SubCell"/>
</dbReference>
<evidence type="ECO:0000256" key="2">
    <source>
        <dbReference type="ARBA" id="ARBA00011022"/>
    </source>
</evidence>
<dbReference type="InterPro" id="IPR028160">
    <property type="entry name" value="Slx9-like"/>
</dbReference>
<dbReference type="PANTHER" id="PTHR31109:SF2">
    <property type="entry name" value="RIBOSOME BIOGENESIS PROTEIN SLX9 HOMOLOG"/>
    <property type="match status" value="1"/>
</dbReference>
<protein>
    <recommendedName>
        <fullName evidence="7">Ribosome biogenesis protein SLX9</fullName>
    </recommendedName>
</protein>
<evidence type="ECO:0008006" key="7">
    <source>
        <dbReference type="Google" id="ProtNLM"/>
    </source>
</evidence>
<evidence type="ECO:0000313" key="6">
    <source>
        <dbReference type="Proteomes" id="UP001519460"/>
    </source>
</evidence>
<feature type="compositionally biased region" description="Basic and acidic residues" evidence="4">
    <location>
        <begin position="32"/>
        <end position="42"/>
    </location>
</feature>
<organism evidence="5 6">
    <name type="scientific">Batillaria attramentaria</name>
    <dbReference type="NCBI Taxonomy" id="370345"/>
    <lineage>
        <taxon>Eukaryota</taxon>
        <taxon>Metazoa</taxon>
        <taxon>Spiralia</taxon>
        <taxon>Lophotrochozoa</taxon>
        <taxon>Mollusca</taxon>
        <taxon>Gastropoda</taxon>
        <taxon>Caenogastropoda</taxon>
        <taxon>Sorbeoconcha</taxon>
        <taxon>Cerithioidea</taxon>
        <taxon>Batillariidae</taxon>
        <taxon>Batillaria</taxon>
    </lineage>
</organism>
<keyword evidence="6" id="KW-1185">Reference proteome</keyword>
<comment type="subcellular location">
    <subcellularLocation>
        <location evidence="1">Nucleus</location>
        <location evidence="1">Nucleolus</location>
    </subcellularLocation>
</comment>
<dbReference type="Pfam" id="PF15341">
    <property type="entry name" value="SLX9"/>
    <property type="match status" value="1"/>
</dbReference>
<name>A0ABD0LSM7_9CAEN</name>
<proteinExistence type="inferred from homology"/>
<evidence type="ECO:0000313" key="5">
    <source>
        <dbReference type="EMBL" id="KAK7501984.1"/>
    </source>
</evidence>
<feature type="compositionally biased region" description="Basic and acidic residues" evidence="4">
    <location>
        <begin position="158"/>
        <end position="175"/>
    </location>
</feature>
<evidence type="ECO:0000256" key="1">
    <source>
        <dbReference type="ARBA" id="ARBA00004604"/>
    </source>
</evidence>
<feature type="region of interest" description="Disordered" evidence="4">
    <location>
        <begin position="158"/>
        <end position="177"/>
    </location>
</feature>
<dbReference type="PANTHER" id="PTHR31109">
    <property type="entry name" value="PROTEIN FAM207A"/>
    <property type="match status" value="1"/>
</dbReference>
<dbReference type="EMBL" id="JACVVK020000028">
    <property type="protein sequence ID" value="KAK7501984.1"/>
    <property type="molecule type" value="Genomic_DNA"/>
</dbReference>
<reference evidence="5 6" key="1">
    <citation type="journal article" date="2023" name="Sci. Data">
        <title>Genome assembly of the Korean intertidal mud-creeper Batillaria attramentaria.</title>
        <authorList>
            <person name="Patra A.K."/>
            <person name="Ho P.T."/>
            <person name="Jun S."/>
            <person name="Lee S.J."/>
            <person name="Kim Y."/>
            <person name="Won Y.J."/>
        </authorList>
    </citation>
    <scope>NUCLEOTIDE SEQUENCE [LARGE SCALE GENOMIC DNA]</scope>
    <source>
        <strain evidence="5">Wonlab-2016</strain>
    </source>
</reference>
<evidence type="ECO:0000256" key="4">
    <source>
        <dbReference type="SAM" id="MobiDB-lite"/>
    </source>
</evidence>
<evidence type="ECO:0000256" key="3">
    <source>
        <dbReference type="ARBA" id="ARBA00023242"/>
    </source>
</evidence>
<accession>A0ABD0LSM7</accession>
<feature type="region of interest" description="Disordered" evidence="4">
    <location>
        <begin position="1"/>
        <end position="59"/>
    </location>
</feature>
<keyword evidence="3" id="KW-0539">Nucleus</keyword>